<dbReference type="Proteomes" id="UP000544110">
    <property type="component" value="Unassembled WGS sequence"/>
</dbReference>
<organism evidence="3 4">
    <name type="scientific">Nocardioides perillae</name>
    <dbReference type="NCBI Taxonomy" id="1119534"/>
    <lineage>
        <taxon>Bacteria</taxon>
        <taxon>Bacillati</taxon>
        <taxon>Actinomycetota</taxon>
        <taxon>Actinomycetes</taxon>
        <taxon>Propionibacteriales</taxon>
        <taxon>Nocardioidaceae</taxon>
        <taxon>Nocardioides</taxon>
    </lineage>
</organism>
<dbReference type="GO" id="GO:0008168">
    <property type="term" value="F:methyltransferase activity"/>
    <property type="evidence" value="ECO:0007669"/>
    <property type="project" value="UniProtKB-KW"/>
</dbReference>
<comment type="caution">
    <text evidence="3">The sequence shown here is derived from an EMBL/GenBank/DDBJ whole genome shotgun (WGS) entry which is preliminary data.</text>
</comment>
<accession>A0A7Y9RT77</accession>
<evidence type="ECO:0000313" key="4">
    <source>
        <dbReference type="Proteomes" id="UP000544110"/>
    </source>
</evidence>
<protein>
    <submittedName>
        <fullName evidence="3">SAM-dependent methyltransferase</fullName>
    </submittedName>
</protein>
<reference evidence="3 4" key="1">
    <citation type="submission" date="2020-07" db="EMBL/GenBank/DDBJ databases">
        <title>Sequencing the genomes of 1000 actinobacteria strains.</title>
        <authorList>
            <person name="Klenk H.-P."/>
        </authorList>
    </citation>
    <scope>NUCLEOTIDE SEQUENCE [LARGE SCALE GENOMIC DNA]</scope>
    <source>
        <strain evidence="3 4">DSM 24552</strain>
    </source>
</reference>
<feature type="region of interest" description="Disordered" evidence="1">
    <location>
        <begin position="369"/>
        <end position="388"/>
    </location>
</feature>
<dbReference type="InterPro" id="IPR029063">
    <property type="entry name" value="SAM-dependent_MTases_sf"/>
</dbReference>
<dbReference type="AlphaFoldDB" id="A0A7Y9RT77"/>
<dbReference type="InterPro" id="IPR000241">
    <property type="entry name" value="RlmKL-like_Mtase"/>
</dbReference>
<dbReference type="EMBL" id="JACCAC010000001">
    <property type="protein sequence ID" value="NYG53709.1"/>
    <property type="molecule type" value="Genomic_DNA"/>
</dbReference>
<proteinExistence type="predicted"/>
<evidence type="ECO:0000259" key="2">
    <source>
        <dbReference type="Pfam" id="PF01170"/>
    </source>
</evidence>
<sequence length="388" mass="40905">MGTSAVEGPVAAAAGPSTASTTPRRWALLVRPSANRVYDADAPGLLAAELGVLDRCVLGGVLADLAVREVGGIPYLTWSAPAPDVRLLAHLAQLSAAYALFEVTGGDDAPLLAPVALPPAHVLDDDLVTIPKYTGKTNETFTALLLNVTLWASAAGPRSHRGGLRVLDPMSGRGTTLSTALLRGHHAAGIEVDGKDVDAQVAFVKTWLRRKRLKHTADVVPLRRGGRAVGRRLDVELALDKDAWKAGDRLTLRVCHADTLLAADLYADRSFDAVVTDAPYGVQHGSHARGGALHRSPLELVREALPGWLRLLRPGGAVGIAWNTHVAPREELVGVLAAAGLEPLDDGPWRALRHRVGQAIERDVVVARLPGTAPGPSGPDLDAHPPHP</sequence>
<dbReference type="Gene3D" id="3.40.50.150">
    <property type="entry name" value="Vaccinia Virus protein VP39"/>
    <property type="match status" value="1"/>
</dbReference>
<keyword evidence="3" id="KW-0489">Methyltransferase</keyword>
<feature type="domain" description="Ribosomal RNA large subunit methyltransferase K/L-like methyltransferase" evidence="2">
    <location>
        <begin position="162"/>
        <end position="312"/>
    </location>
</feature>
<dbReference type="RefSeq" id="WP_179516486.1">
    <property type="nucleotide sequence ID" value="NZ_JACCAC010000001.1"/>
</dbReference>
<evidence type="ECO:0000313" key="3">
    <source>
        <dbReference type="EMBL" id="NYG53709.1"/>
    </source>
</evidence>
<keyword evidence="3" id="KW-0808">Transferase</keyword>
<name>A0A7Y9RT77_9ACTN</name>
<keyword evidence="4" id="KW-1185">Reference proteome</keyword>
<dbReference type="Pfam" id="PF01170">
    <property type="entry name" value="UPF0020"/>
    <property type="match status" value="1"/>
</dbReference>
<dbReference type="SUPFAM" id="SSF53335">
    <property type="entry name" value="S-adenosyl-L-methionine-dependent methyltransferases"/>
    <property type="match status" value="1"/>
</dbReference>
<evidence type="ECO:0000256" key="1">
    <source>
        <dbReference type="SAM" id="MobiDB-lite"/>
    </source>
</evidence>
<gene>
    <name evidence="3" type="ORF">BJ989_000013</name>
</gene>
<dbReference type="GO" id="GO:0032259">
    <property type="term" value="P:methylation"/>
    <property type="evidence" value="ECO:0007669"/>
    <property type="project" value="UniProtKB-KW"/>
</dbReference>